<keyword evidence="14" id="KW-0342">GTP-binding</keyword>
<gene>
    <name evidence="18" type="ORF">BGW38_000577</name>
</gene>
<evidence type="ECO:0000313" key="18">
    <source>
        <dbReference type="EMBL" id="KAF9585824.1"/>
    </source>
</evidence>
<keyword evidence="4" id="KW-0150">Chloroplast</keyword>
<keyword evidence="9" id="KW-0378">Hydrolase</keyword>
<evidence type="ECO:0000256" key="6">
    <source>
        <dbReference type="ARBA" id="ARBA00022692"/>
    </source>
</evidence>
<evidence type="ECO:0000259" key="17">
    <source>
        <dbReference type="Pfam" id="PF04548"/>
    </source>
</evidence>
<evidence type="ECO:0000256" key="3">
    <source>
        <dbReference type="ARBA" id="ARBA00022448"/>
    </source>
</evidence>
<dbReference type="GO" id="GO:0016020">
    <property type="term" value="C:membrane"/>
    <property type="evidence" value="ECO:0007669"/>
    <property type="project" value="UniProtKB-SubCell"/>
</dbReference>
<dbReference type="SUPFAM" id="SSF52540">
    <property type="entry name" value="P-loop containing nucleoside triphosphate hydrolases"/>
    <property type="match status" value="1"/>
</dbReference>
<keyword evidence="15" id="KW-0472">Membrane</keyword>
<dbReference type="AlphaFoldDB" id="A0A9P6G2H8"/>
<keyword evidence="5" id="KW-0934">Plastid</keyword>
<accession>A0A9P6G2H8</accession>
<dbReference type="Pfam" id="PF04548">
    <property type="entry name" value="AIG1"/>
    <property type="match status" value="1"/>
</dbReference>
<evidence type="ECO:0000256" key="1">
    <source>
        <dbReference type="ARBA" id="ARBA00001946"/>
    </source>
</evidence>
<keyword evidence="11" id="KW-0460">Magnesium</keyword>
<comment type="cofactor">
    <cofactor evidence="1">
        <name>Mg(2+)</name>
        <dbReference type="ChEBI" id="CHEBI:18420"/>
    </cofactor>
</comment>
<keyword evidence="6" id="KW-0812">Transmembrane</keyword>
<evidence type="ECO:0000256" key="13">
    <source>
        <dbReference type="ARBA" id="ARBA00022989"/>
    </source>
</evidence>
<keyword evidence="7" id="KW-0479">Metal-binding</keyword>
<dbReference type="EMBL" id="JAABOA010000116">
    <property type="protein sequence ID" value="KAF9585824.1"/>
    <property type="molecule type" value="Genomic_DNA"/>
</dbReference>
<evidence type="ECO:0000256" key="16">
    <source>
        <dbReference type="ARBA" id="ARBA00024013"/>
    </source>
</evidence>
<evidence type="ECO:0000256" key="10">
    <source>
        <dbReference type="ARBA" id="ARBA00022805"/>
    </source>
</evidence>
<evidence type="ECO:0000313" key="19">
    <source>
        <dbReference type="Proteomes" id="UP000780801"/>
    </source>
</evidence>
<dbReference type="CDD" id="cd00882">
    <property type="entry name" value="Ras_like_GTPase"/>
    <property type="match status" value="1"/>
</dbReference>
<dbReference type="PANTHER" id="PTHR10903">
    <property type="entry name" value="GTPASE, IMAP FAMILY MEMBER-RELATED"/>
    <property type="match status" value="1"/>
</dbReference>
<organism evidence="18 19">
    <name type="scientific">Lunasporangiospora selenospora</name>
    <dbReference type="NCBI Taxonomy" id="979761"/>
    <lineage>
        <taxon>Eukaryota</taxon>
        <taxon>Fungi</taxon>
        <taxon>Fungi incertae sedis</taxon>
        <taxon>Mucoromycota</taxon>
        <taxon>Mortierellomycotina</taxon>
        <taxon>Mortierellomycetes</taxon>
        <taxon>Mortierellales</taxon>
        <taxon>Mortierellaceae</taxon>
        <taxon>Lunasporangiospora</taxon>
    </lineage>
</organism>
<comment type="caution">
    <text evidence="18">The sequence shown here is derived from an EMBL/GenBank/DDBJ whole genome shotgun (WGS) entry which is preliminary data.</text>
</comment>
<dbReference type="GO" id="GO:0046872">
    <property type="term" value="F:metal ion binding"/>
    <property type="evidence" value="ECO:0007669"/>
    <property type="project" value="UniProtKB-KW"/>
</dbReference>
<evidence type="ECO:0000256" key="4">
    <source>
        <dbReference type="ARBA" id="ARBA00022528"/>
    </source>
</evidence>
<evidence type="ECO:0000256" key="2">
    <source>
        <dbReference type="ARBA" id="ARBA00004167"/>
    </source>
</evidence>
<dbReference type="GO" id="GO:0015031">
    <property type="term" value="P:protein transport"/>
    <property type="evidence" value="ECO:0007669"/>
    <property type="project" value="UniProtKB-KW"/>
</dbReference>
<keyword evidence="10" id="KW-1002">Plastid outer membrane</keyword>
<evidence type="ECO:0000256" key="7">
    <source>
        <dbReference type="ARBA" id="ARBA00022723"/>
    </source>
</evidence>
<dbReference type="PANTHER" id="PTHR10903:SF135">
    <property type="entry name" value="TRANSLOCASE OF CHLOROPLAST 120, CHLOROPLASTIC-RELATED"/>
    <property type="match status" value="1"/>
</dbReference>
<dbReference type="Proteomes" id="UP000780801">
    <property type="component" value="Unassembled WGS sequence"/>
</dbReference>
<evidence type="ECO:0000256" key="9">
    <source>
        <dbReference type="ARBA" id="ARBA00022801"/>
    </source>
</evidence>
<evidence type="ECO:0000256" key="14">
    <source>
        <dbReference type="ARBA" id="ARBA00023134"/>
    </source>
</evidence>
<name>A0A9P6G2H8_9FUNG</name>
<dbReference type="Gene3D" id="3.40.50.300">
    <property type="entry name" value="P-loop containing nucleotide triphosphate hydrolases"/>
    <property type="match status" value="1"/>
</dbReference>
<protein>
    <recommendedName>
        <fullName evidence="17">AIG1-type G domain-containing protein</fullName>
    </recommendedName>
</protein>
<keyword evidence="12" id="KW-0653">Protein transport</keyword>
<comment type="subcellular location">
    <subcellularLocation>
        <location evidence="2">Membrane</location>
        <topology evidence="2">Single-pass membrane protein</topology>
    </subcellularLocation>
    <subcellularLocation>
        <location evidence="16">Plastid</location>
        <location evidence="16">Chloroplast outer membrane</location>
    </subcellularLocation>
</comment>
<keyword evidence="19" id="KW-1185">Reference proteome</keyword>
<evidence type="ECO:0000256" key="12">
    <source>
        <dbReference type="ARBA" id="ARBA00022927"/>
    </source>
</evidence>
<dbReference type="InterPro" id="IPR045058">
    <property type="entry name" value="GIMA/IAN/Toc"/>
</dbReference>
<dbReference type="OrthoDB" id="8954335at2759"/>
<sequence>MKREYTSPYLARIAHIEAALKHQDFKPSDSENVVVMGKTGAGKSSVISLLLNKDIGVGHGLYSHTTNTVEFDYDLPEEYGDRQIKLIDTQGVLDTKLSLTQVLESLVDGLTGRFYHVNTIMLVIECARFTEETQAALTSLCLAFGLDDIERCQRLVVVVTKVEHLPTEEQDKIVESIIEHPFFKKLGVSEAYMRENTIKVFAGQSKGIGPVLAQAYGQLREDSREILLGNLAQKNTPMTISNDFAQKLTNFLANNMTTISFMAEITFELAVRGLLDREA</sequence>
<evidence type="ECO:0000256" key="5">
    <source>
        <dbReference type="ARBA" id="ARBA00022640"/>
    </source>
</evidence>
<evidence type="ECO:0000256" key="8">
    <source>
        <dbReference type="ARBA" id="ARBA00022741"/>
    </source>
</evidence>
<evidence type="ECO:0000256" key="15">
    <source>
        <dbReference type="ARBA" id="ARBA00023136"/>
    </source>
</evidence>
<dbReference type="GO" id="GO:0016787">
    <property type="term" value="F:hydrolase activity"/>
    <property type="evidence" value="ECO:0007669"/>
    <property type="project" value="UniProtKB-KW"/>
</dbReference>
<dbReference type="InterPro" id="IPR027417">
    <property type="entry name" value="P-loop_NTPase"/>
</dbReference>
<dbReference type="GO" id="GO:0005525">
    <property type="term" value="F:GTP binding"/>
    <property type="evidence" value="ECO:0007669"/>
    <property type="project" value="UniProtKB-KW"/>
</dbReference>
<dbReference type="InterPro" id="IPR006703">
    <property type="entry name" value="G_AIG1"/>
</dbReference>
<proteinExistence type="predicted"/>
<keyword evidence="3" id="KW-0813">Transport</keyword>
<reference evidence="18" key="1">
    <citation type="journal article" date="2020" name="Fungal Divers.">
        <title>Resolving the Mortierellaceae phylogeny through synthesis of multi-gene phylogenetics and phylogenomics.</title>
        <authorList>
            <person name="Vandepol N."/>
            <person name="Liber J."/>
            <person name="Desiro A."/>
            <person name="Na H."/>
            <person name="Kennedy M."/>
            <person name="Barry K."/>
            <person name="Grigoriev I.V."/>
            <person name="Miller A.N."/>
            <person name="O'Donnell K."/>
            <person name="Stajich J.E."/>
            <person name="Bonito G."/>
        </authorList>
    </citation>
    <scope>NUCLEOTIDE SEQUENCE</scope>
    <source>
        <strain evidence="18">KOD1015</strain>
    </source>
</reference>
<keyword evidence="13" id="KW-1133">Transmembrane helix</keyword>
<feature type="domain" description="AIG1-type G" evidence="17">
    <location>
        <begin position="32"/>
        <end position="175"/>
    </location>
</feature>
<keyword evidence="8" id="KW-0547">Nucleotide-binding</keyword>
<evidence type="ECO:0000256" key="11">
    <source>
        <dbReference type="ARBA" id="ARBA00022842"/>
    </source>
</evidence>